<organism evidence="7 8">
    <name type="scientific">Rhodotorula taiwanensis</name>
    <dbReference type="NCBI Taxonomy" id="741276"/>
    <lineage>
        <taxon>Eukaryota</taxon>
        <taxon>Fungi</taxon>
        <taxon>Dikarya</taxon>
        <taxon>Basidiomycota</taxon>
        <taxon>Pucciniomycotina</taxon>
        <taxon>Microbotryomycetes</taxon>
        <taxon>Sporidiobolales</taxon>
        <taxon>Sporidiobolaceae</taxon>
        <taxon>Rhodotorula</taxon>
    </lineage>
</organism>
<evidence type="ECO:0000256" key="5">
    <source>
        <dbReference type="ARBA" id="ARBA00022898"/>
    </source>
</evidence>
<dbReference type="InterPro" id="IPR036038">
    <property type="entry name" value="Aminotransferase-like"/>
</dbReference>
<feature type="modified residue" description="N6-(pyridoxal phosphate)lysine" evidence="6">
    <location>
        <position position="209"/>
    </location>
</feature>
<accession>A0A2S5BCJ0</accession>
<dbReference type="PANTHER" id="PTHR42825">
    <property type="entry name" value="AMINO ACID AMINOTRANSFERASE"/>
    <property type="match status" value="1"/>
</dbReference>
<dbReference type="NCBIfam" id="TIGR01123">
    <property type="entry name" value="ilvE_II"/>
    <property type="match status" value="1"/>
</dbReference>
<dbReference type="PANTHER" id="PTHR42825:SF2">
    <property type="entry name" value="BRANCHED-CHAIN-AMINO-ACID AMINOTRANSFERASE 3, CHLOROPLASTIC-RELATED"/>
    <property type="match status" value="1"/>
</dbReference>
<comment type="cofactor">
    <cofactor evidence="1">
        <name>pyridoxal 5'-phosphate</name>
        <dbReference type="ChEBI" id="CHEBI:597326"/>
    </cofactor>
</comment>
<dbReference type="GO" id="GO:0004084">
    <property type="term" value="F:branched-chain-amino-acid transaminase activity"/>
    <property type="evidence" value="ECO:0007669"/>
    <property type="project" value="InterPro"/>
</dbReference>
<dbReference type="Proteomes" id="UP000237144">
    <property type="component" value="Unassembled WGS sequence"/>
</dbReference>
<dbReference type="OrthoDB" id="409992at2759"/>
<dbReference type="Pfam" id="PF01063">
    <property type="entry name" value="Aminotran_4"/>
    <property type="match status" value="1"/>
</dbReference>
<proteinExistence type="inferred from homology"/>
<dbReference type="SUPFAM" id="SSF56752">
    <property type="entry name" value="D-aminoacid aminotransferase-like PLP-dependent enzymes"/>
    <property type="match status" value="1"/>
</dbReference>
<keyword evidence="8" id="KW-1185">Reference proteome</keyword>
<keyword evidence="3" id="KW-0032">Aminotransferase</keyword>
<dbReference type="InterPro" id="IPR043131">
    <property type="entry name" value="BCAT-like_N"/>
</dbReference>
<evidence type="ECO:0008006" key="9">
    <source>
        <dbReference type="Google" id="ProtNLM"/>
    </source>
</evidence>
<sequence length="385" mass="41842">MLTRSLPAYCPPLRELPPFLRPSRRRIQLAFGLTETNGYVKYVWKDGAWGQQEWVAGSQIQIPVGSVALNYGASCFEGLKAFRQPDGQVKLFRPDENAKRMCHSASIVSMPDVPEDLFYEACHTAVGKNLEFVPPYAPHGASGSMYVRPLLFASGAELVPMAPKEFMFLVWVTPTGSLYGTSGGKAPAVDAFVIEEFDRAAPRGVGHAKLAGNYAPVFRHQAKAKKEGYAITLHLDSKHRTHIDEFSTSNFIGIKKPSGVADEKPTLVVPASESILKSVTTKSLIGIAESFGWTIERRPVPFQEVLEGGLSEVMACGTAAAITPIKTISYHLSADKLDKVAIGDGENAGPRTLELLAELTGIQAGDRKDERGWTWPKEGIDAAKA</sequence>
<name>A0A2S5BCJ0_9BASI</name>
<dbReference type="EMBL" id="PJQD01000023">
    <property type="protein sequence ID" value="POY74494.1"/>
    <property type="molecule type" value="Genomic_DNA"/>
</dbReference>
<keyword evidence="4" id="KW-0808">Transferase</keyword>
<evidence type="ECO:0000256" key="4">
    <source>
        <dbReference type="ARBA" id="ARBA00022679"/>
    </source>
</evidence>
<comment type="caution">
    <text evidence="7">The sequence shown here is derived from an EMBL/GenBank/DDBJ whole genome shotgun (WGS) entry which is preliminary data.</text>
</comment>
<evidence type="ECO:0000313" key="8">
    <source>
        <dbReference type="Proteomes" id="UP000237144"/>
    </source>
</evidence>
<evidence type="ECO:0000256" key="3">
    <source>
        <dbReference type="ARBA" id="ARBA00022576"/>
    </source>
</evidence>
<protein>
    <recommendedName>
        <fullName evidence="9">Branched-chain-amino-acid transaminase</fullName>
    </recommendedName>
</protein>
<dbReference type="InterPro" id="IPR043132">
    <property type="entry name" value="BCAT-like_C"/>
</dbReference>
<dbReference type="InterPro" id="IPR001544">
    <property type="entry name" value="Aminotrans_IV"/>
</dbReference>
<gene>
    <name evidence="7" type="ORF">BMF94_2254</name>
</gene>
<evidence type="ECO:0000256" key="6">
    <source>
        <dbReference type="PIRSR" id="PIRSR006468-1"/>
    </source>
</evidence>
<dbReference type="STRING" id="741276.A0A2S5BCJ0"/>
<dbReference type="GO" id="GO:0009081">
    <property type="term" value="P:branched-chain amino acid metabolic process"/>
    <property type="evidence" value="ECO:0007669"/>
    <property type="project" value="InterPro"/>
</dbReference>
<dbReference type="InterPro" id="IPR033939">
    <property type="entry name" value="BCAT_family"/>
</dbReference>
<dbReference type="AlphaFoldDB" id="A0A2S5BCJ0"/>
<dbReference type="Gene3D" id="3.20.10.10">
    <property type="entry name" value="D-amino Acid Aminotransferase, subunit A, domain 2"/>
    <property type="match status" value="1"/>
</dbReference>
<evidence type="ECO:0000256" key="2">
    <source>
        <dbReference type="ARBA" id="ARBA00009320"/>
    </source>
</evidence>
<keyword evidence="5" id="KW-0663">Pyridoxal phosphate</keyword>
<reference evidence="7 8" key="1">
    <citation type="journal article" date="2018" name="Front. Microbiol.">
        <title>Prospects for Fungal Bioremediation of Acidic Radioactive Waste Sites: Characterization and Genome Sequence of Rhodotorula taiwanensis MD1149.</title>
        <authorList>
            <person name="Tkavc R."/>
            <person name="Matrosova V.Y."/>
            <person name="Grichenko O.E."/>
            <person name="Gostincar C."/>
            <person name="Volpe R.P."/>
            <person name="Klimenkova P."/>
            <person name="Gaidamakova E.K."/>
            <person name="Zhou C.E."/>
            <person name="Stewart B.J."/>
            <person name="Lyman M.G."/>
            <person name="Malfatti S.A."/>
            <person name="Rubinfeld B."/>
            <person name="Courtot M."/>
            <person name="Singh J."/>
            <person name="Dalgard C.L."/>
            <person name="Hamilton T."/>
            <person name="Frey K.G."/>
            <person name="Gunde-Cimerman N."/>
            <person name="Dugan L."/>
            <person name="Daly M.J."/>
        </authorList>
    </citation>
    <scope>NUCLEOTIDE SEQUENCE [LARGE SCALE GENOMIC DNA]</scope>
    <source>
        <strain evidence="7 8">MD1149</strain>
    </source>
</reference>
<dbReference type="CDD" id="cd01557">
    <property type="entry name" value="BCAT_beta_family"/>
    <property type="match status" value="1"/>
</dbReference>
<evidence type="ECO:0000256" key="1">
    <source>
        <dbReference type="ARBA" id="ARBA00001933"/>
    </source>
</evidence>
<dbReference type="Gene3D" id="3.30.470.10">
    <property type="match status" value="1"/>
</dbReference>
<evidence type="ECO:0000313" key="7">
    <source>
        <dbReference type="EMBL" id="POY74494.1"/>
    </source>
</evidence>
<comment type="similarity">
    <text evidence="2">Belongs to the class-IV pyridoxal-phosphate-dependent aminotransferase family.</text>
</comment>
<dbReference type="PIRSF" id="PIRSF006468">
    <property type="entry name" value="BCAT1"/>
    <property type="match status" value="1"/>
</dbReference>
<dbReference type="InterPro" id="IPR005786">
    <property type="entry name" value="B_amino_transII"/>
</dbReference>